<organism evidence="2 3">
    <name type="scientific">Nitrosomonas marina</name>
    <dbReference type="NCBI Taxonomy" id="917"/>
    <lineage>
        <taxon>Bacteria</taxon>
        <taxon>Pseudomonadati</taxon>
        <taxon>Pseudomonadota</taxon>
        <taxon>Betaproteobacteria</taxon>
        <taxon>Nitrosomonadales</taxon>
        <taxon>Nitrosomonadaceae</taxon>
        <taxon>Nitrosomonas</taxon>
    </lineage>
</organism>
<dbReference type="EMBL" id="FOIA01000006">
    <property type="protein sequence ID" value="SES90890.1"/>
    <property type="molecule type" value="Genomic_DNA"/>
</dbReference>
<keyword evidence="3" id="KW-1185">Reference proteome</keyword>
<feature type="chain" id="PRO_5011686497" description="Peptidase family M48" evidence="1">
    <location>
        <begin position="25"/>
        <end position="478"/>
    </location>
</feature>
<sequence>MALQRNNIAIILSFVFLLAGPLIAAQETDPNALTREILILLEQENIDREAVLKKYNQLMDQAKSTTTNNETDALFREYKPLIEERIAIINEEFISGESRKCANLFLEYAQRQRGVNALQDGLIDERIKDRKNGGTRDESVFSCFFILELQNRLSNLFSSFVSNDLAQLTKRFNWLQKSLEEAPHDEWIIFDAESSAVGLNAAGDRIVITQPMAEAFLDVAVIETFGSYEALEQARTRLGKENEKVILGEQLLELSIDMRQQSEDEKSALRQQFQKAIMGNRSPEEFVAGLLRGEKQMVNDDVVQIFGDKELAKVMRLERVLGGLISFALLHEIGHILSGHTQVTNPICEQIYDMEIEADAFAASILGKRNAGIAELESAIELDKAGLTAFYKRFFDFGFAIDSTCPHPPIEERFKAMQEAYGASRKANSRSIRNDFQEQFSVGIEKRCAEIPEALRTECKQTLKKKLNKELKGIGLND</sequence>
<dbReference type="Proteomes" id="UP000199345">
    <property type="component" value="Unassembled WGS sequence"/>
</dbReference>
<proteinExistence type="predicted"/>
<name>A0A1I0A9L0_9PROT</name>
<evidence type="ECO:0008006" key="4">
    <source>
        <dbReference type="Google" id="ProtNLM"/>
    </source>
</evidence>
<feature type="signal peptide" evidence="1">
    <location>
        <begin position="1"/>
        <end position="24"/>
    </location>
</feature>
<accession>A0A1I0A9L0</accession>
<dbReference type="AlphaFoldDB" id="A0A1I0A9L0"/>
<protein>
    <recommendedName>
        <fullName evidence="4">Peptidase family M48</fullName>
    </recommendedName>
</protein>
<dbReference type="OrthoDB" id="1173761at2"/>
<gene>
    <name evidence="2" type="ORF">SAMN05216326_106101</name>
</gene>
<keyword evidence="1" id="KW-0732">Signal</keyword>
<evidence type="ECO:0000313" key="3">
    <source>
        <dbReference type="Proteomes" id="UP000199345"/>
    </source>
</evidence>
<reference evidence="3" key="1">
    <citation type="submission" date="2016-10" db="EMBL/GenBank/DDBJ databases">
        <authorList>
            <person name="Varghese N."/>
            <person name="Submissions S."/>
        </authorList>
    </citation>
    <scope>NUCLEOTIDE SEQUENCE [LARGE SCALE GENOMIC DNA]</scope>
    <source>
        <strain evidence="3">Nm71</strain>
    </source>
</reference>
<evidence type="ECO:0000256" key="1">
    <source>
        <dbReference type="SAM" id="SignalP"/>
    </source>
</evidence>
<dbReference type="RefSeq" id="WP_090657058.1">
    <property type="nucleotide sequence ID" value="NZ_FOIA01000006.1"/>
</dbReference>
<evidence type="ECO:0000313" key="2">
    <source>
        <dbReference type="EMBL" id="SES90890.1"/>
    </source>
</evidence>